<protein>
    <submittedName>
        <fullName evidence="2">Uncharacterized protein</fullName>
    </submittedName>
</protein>
<sequence length="124" mass="13606">MPKRKLPENGSDADGKSTRQTAPKSDGVDTGRRGVPEAEVEEFFAIIQCLNDTCGDRNGELMNAVVPKKALWMWQPSFKLEDFREAAVIVNVARNGGGSPAEEQNMEAEEEISQCIDLNIKPNA</sequence>
<proteinExistence type="predicted"/>
<gene>
    <name evidence="2" type="ORF">KSP40_PGU009998</name>
</gene>
<reference evidence="2 3" key="1">
    <citation type="journal article" date="2022" name="Nat. Plants">
        <title>Genomes of leafy and leafless Platanthera orchids illuminate the evolution of mycoheterotrophy.</title>
        <authorList>
            <person name="Li M.H."/>
            <person name="Liu K.W."/>
            <person name="Li Z."/>
            <person name="Lu H.C."/>
            <person name="Ye Q.L."/>
            <person name="Zhang D."/>
            <person name="Wang J.Y."/>
            <person name="Li Y.F."/>
            <person name="Zhong Z.M."/>
            <person name="Liu X."/>
            <person name="Yu X."/>
            <person name="Liu D.K."/>
            <person name="Tu X.D."/>
            <person name="Liu B."/>
            <person name="Hao Y."/>
            <person name="Liao X.Y."/>
            <person name="Jiang Y.T."/>
            <person name="Sun W.H."/>
            <person name="Chen J."/>
            <person name="Chen Y.Q."/>
            <person name="Ai Y."/>
            <person name="Zhai J.W."/>
            <person name="Wu S.S."/>
            <person name="Zhou Z."/>
            <person name="Hsiao Y.Y."/>
            <person name="Wu W.L."/>
            <person name="Chen Y.Y."/>
            <person name="Lin Y.F."/>
            <person name="Hsu J.L."/>
            <person name="Li C.Y."/>
            <person name="Wang Z.W."/>
            <person name="Zhao X."/>
            <person name="Zhong W.Y."/>
            <person name="Ma X.K."/>
            <person name="Ma L."/>
            <person name="Huang J."/>
            <person name="Chen G.Z."/>
            <person name="Huang M.Z."/>
            <person name="Huang L."/>
            <person name="Peng D.H."/>
            <person name="Luo Y.B."/>
            <person name="Zou S.Q."/>
            <person name="Chen S.P."/>
            <person name="Lan S."/>
            <person name="Tsai W.C."/>
            <person name="Van de Peer Y."/>
            <person name="Liu Z.J."/>
        </authorList>
    </citation>
    <scope>NUCLEOTIDE SEQUENCE [LARGE SCALE GENOMIC DNA]</scope>
    <source>
        <strain evidence="2">Lor288</strain>
    </source>
</reference>
<evidence type="ECO:0000256" key="1">
    <source>
        <dbReference type="SAM" id="MobiDB-lite"/>
    </source>
</evidence>
<organism evidence="2 3">
    <name type="scientific">Platanthera guangdongensis</name>
    <dbReference type="NCBI Taxonomy" id="2320717"/>
    <lineage>
        <taxon>Eukaryota</taxon>
        <taxon>Viridiplantae</taxon>
        <taxon>Streptophyta</taxon>
        <taxon>Embryophyta</taxon>
        <taxon>Tracheophyta</taxon>
        <taxon>Spermatophyta</taxon>
        <taxon>Magnoliopsida</taxon>
        <taxon>Liliopsida</taxon>
        <taxon>Asparagales</taxon>
        <taxon>Orchidaceae</taxon>
        <taxon>Orchidoideae</taxon>
        <taxon>Orchideae</taxon>
        <taxon>Orchidinae</taxon>
        <taxon>Platanthera</taxon>
    </lineage>
</organism>
<dbReference type="EMBL" id="JBBWWR010000021">
    <property type="protein sequence ID" value="KAK8937952.1"/>
    <property type="molecule type" value="Genomic_DNA"/>
</dbReference>
<dbReference type="Proteomes" id="UP001412067">
    <property type="component" value="Unassembled WGS sequence"/>
</dbReference>
<feature type="region of interest" description="Disordered" evidence="1">
    <location>
        <begin position="1"/>
        <end position="35"/>
    </location>
</feature>
<comment type="caution">
    <text evidence="2">The sequence shown here is derived from an EMBL/GenBank/DDBJ whole genome shotgun (WGS) entry which is preliminary data.</text>
</comment>
<name>A0ABR2LEJ1_9ASPA</name>
<evidence type="ECO:0000313" key="3">
    <source>
        <dbReference type="Proteomes" id="UP001412067"/>
    </source>
</evidence>
<feature type="compositionally biased region" description="Basic and acidic residues" evidence="1">
    <location>
        <begin position="26"/>
        <end position="35"/>
    </location>
</feature>
<evidence type="ECO:0000313" key="2">
    <source>
        <dbReference type="EMBL" id="KAK8937952.1"/>
    </source>
</evidence>
<accession>A0ABR2LEJ1</accession>
<keyword evidence="3" id="KW-1185">Reference proteome</keyword>